<name>A0AAW7X6A1_9GAMM</name>
<evidence type="ECO:0000256" key="1">
    <source>
        <dbReference type="SAM" id="SignalP"/>
    </source>
</evidence>
<dbReference type="SUPFAM" id="SSF49899">
    <property type="entry name" value="Concanavalin A-like lectins/glucanases"/>
    <property type="match status" value="1"/>
</dbReference>
<feature type="signal peptide" evidence="1">
    <location>
        <begin position="1"/>
        <end position="23"/>
    </location>
</feature>
<protein>
    <submittedName>
        <fullName evidence="3">Polysaccharide lyase family 7 protein</fullName>
    </submittedName>
</protein>
<comment type="caution">
    <text evidence="3">The sequence shown here is derived from an EMBL/GenBank/DDBJ whole genome shotgun (WGS) entry which is preliminary data.</text>
</comment>
<feature type="domain" description="Alginate lyase 2" evidence="2">
    <location>
        <begin position="42"/>
        <end position="356"/>
    </location>
</feature>
<dbReference type="AlphaFoldDB" id="A0AAW7X6A1"/>
<dbReference type="InterPro" id="IPR013320">
    <property type="entry name" value="ConA-like_dom_sf"/>
</dbReference>
<accession>A0AAW7X6A1</accession>
<dbReference type="Pfam" id="PF08787">
    <property type="entry name" value="Alginate_lyase2"/>
    <property type="match status" value="1"/>
</dbReference>
<gene>
    <name evidence="3" type="ORF">Q4521_07975</name>
</gene>
<reference evidence="3" key="1">
    <citation type="submission" date="2023-07" db="EMBL/GenBank/DDBJ databases">
        <title>Genome content predicts the carbon catabolic preferences of heterotrophic bacteria.</title>
        <authorList>
            <person name="Gralka M."/>
        </authorList>
    </citation>
    <scope>NUCLEOTIDE SEQUENCE</scope>
    <source>
        <strain evidence="3">I3M17_2</strain>
    </source>
</reference>
<sequence>MFKIKNKSLLSLGLVAVIGCSNAVQEKQMQAGDAVLPAMAYDLSHWKITVPLDDNKDGKVDEVDTKALQKYMHSDYFYVNSEGGLVFATPNQATTTSGSSNSRSELRQMIRGTNTRIGTKSPGNNFALASHPQAKVFGDIGGNLKATLAVNHVALNAKYPDKFPAYSVVVGQIHAGKDKDLIAKGEGYGWGNEPIKIYYKKWPDHKMGSVFWTYERNLEKENPDRTDIAYPVWGNTWDNSENPGDKGIALDESFSYEINVYKDIMHLTFTAANKPTVKYSINLANNVNAYGKVDEKDHPKGYLGDWLYFKAGAYDQCSVKDDPGFWYPACAGTGDWETDKKNGDYTRVTFTKLELGKGYSVSK</sequence>
<feature type="chain" id="PRO_5043409466" evidence="1">
    <location>
        <begin position="24"/>
        <end position="363"/>
    </location>
</feature>
<dbReference type="GO" id="GO:0016829">
    <property type="term" value="F:lyase activity"/>
    <property type="evidence" value="ECO:0007669"/>
    <property type="project" value="UniProtKB-KW"/>
</dbReference>
<dbReference type="EMBL" id="JAUOPB010000005">
    <property type="protein sequence ID" value="MDO6422408.1"/>
    <property type="molecule type" value="Genomic_DNA"/>
</dbReference>
<dbReference type="InterPro" id="IPR014895">
    <property type="entry name" value="Alginate_lyase_2"/>
</dbReference>
<dbReference type="PROSITE" id="PS51257">
    <property type="entry name" value="PROKAR_LIPOPROTEIN"/>
    <property type="match status" value="1"/>
</dbReference>
<dbReference type="Proteomes" id="UP001169760">
    <property type="component" value="Unassembled WGS sequence"/>
</dbReference>
<evidence type="ECO:0000313" key="4">
    <source>
        <dbReference type="Proteomes" id="UP001169760"/>
    </source>
</evidence>
<dbReference type="RefSeq" id="WP_303492403.1">
    <property type="nucleotide sequence ID" value="NZ_JAUOPB010000005.1"/>
</dbReference>
<organism evidence="3 4">
    <name type="scientific">Saccharophagus degradans</name>
    <dbReference type="NCBI Taxonomy" id="86304"/>
    <lineage>
        <taxon>Bacteria</taxon>
        <taxon>Pseudomonadati</taxon>
        <taxon>Pseudomonadota</taxon>
        <taxon>Gammaproteobacteria</taxon>
        <taxon>Cellvibrionales</taxon>
        <taxon>Cellvibrionaceae</taxon>
        <taxon>Saccharophagus</taxon>
    </lineage>
</organism>
<evidence type="ECO:0000259" key="2">
    <source>
        <dbReference type="Pfam" id="PF08787"/>
    </source>
</evidence>
<keyword evidence="1" id="KW-0732">Signal</keyword>
<proteinExistence type="predicted"/>
<dbReference type="Gene3D" id="2.60.120.200">
    <property type="match status" value="1"/>
</dbReference>
<evidence type="ECO:0000313" key="3">
    <source>
        <dbReference type="EMBL" id="MDO6422408.1"/>
    </source>
</evidence>
<keyword evidence="3" id="KW-0456">Lyase</keyword>